<dbReference type="InterPro" id="IPR046960">
    <property type="entry name" value="PPR_At4g14850-like_plant"/>
</dbReference>
<dbReference type="GO" id="GO:0099402">
    <property type="term" value="P:plant organ development"/>
    <property type="evidence" value="ECO:0007669"/>
    <property type="project" value="UniProtKB-ARBA"/>
</dbReference>
<feature type="repeat" description="PPR" evidence="2">
    <location>
        <begin position="184"/>
        <end position="218"/>
    </location>
</feature>
<dbReference type="RefSeq" id="XP_016735683.2">
    <property type="nucleotide sequence ID" value="XM_016880194.2"/>
</dbReference>
<keyword evidence="3" id="KW-1185">Reference proteome</keyword>
<dbReference type="Gene3D" id="1.25.40.10">
    <property type="entry name" value="Tetratricopeptide repeat domain"/>
    <property type="match status" value="4"/>
</dbReference>
<feature type="repeat" description="PPR" evidence="2">
    <location>
        <begin position="246"/>
        <end position="280"/>
    </location>
</feature>
<dbReference type="PANTHER" id="PTHR47926:SF511">
    <property type="entry name" value="PENTATRICOPEPTIDE REPEAT-CONTAINING PROTEIN"/>
    <property type="match status" value="1"/>
</dbReference>
<proteinExistence type="predicted"/>
<dbReference type="InterPro" id="IPR011990">
    <property type="entry name" value="TPR-like_helical_dom_sf"/>
</dbReference>
<dbReference type="Pfam" id="PF01535">
    <property type="entry name" value="PPR"/>
    <property type="match status" value="4"/>
</dbReference>
<feature type="repeat" description="PPR" evidence="2">
    <location>
        <begin position="347"/>
        <end position="381"/>
    </location>
</feature>
<evidence type="ECO:0000256" key="1">
    <source>
        <dbReference type="ARBA" id="ARBA00022737"/>
    </source>
</evidence>
<dbReference type="PaxDb" id="3635-A0A1U8NCK6"/>
<sequence length="535" mass="60540">MRIRTPILPRKNPRHLSTLPTINLDNDINNCLQKTRFNEPQKLFHQTPIAGNIFSWNAMMKPNLGNGQTEHAQELFVEVSLKTRASWNTFLSSLNKSQNPEVVYKGFLEMGRVGFKPKESTISTLVSAVSETKFNVLVPQVHALVVCLGLNMSMFVGPVLMKWYSRMGDVEGLGRVFDEILVKNAACWNALVSGYMEVGYFKQARRVFDKMPERDIVSWTSLIDGYIRNKWVNKARSMFNKMNQKNVVSWTAMINGYVQNERFREALKLFVLMLRSDTRPNQFTFSNVLDACAGCSYLITGLQVHSCILKFGIPQDLVLSASLVDMYAKCRNIDAAFCVFESMQEKSLVLWNSLIGGYARQGLGRRALQEFDRMISTGINPSQVTMFNVLLACRGSGLVKEGERQFNSMDCKYGIQPGLEHYACMMEIYGKAGQLGKAETLIKGMILKFDVVLWGAFLRAFYLYSGLEPPEFATEGILKLKTDYPAVYAAFRKIHGGTGKRSGVIEFRPSKEMKQRRNIAKQKALSQIESPVEVK</sequence>
<dbReference type="Proteomes" id="UP000818029">
    <property type="component" value="Chromosome D12"/>
</dbReference>
<dbReference type="NCBIfam" id="TIGR00756">
    <property type="entry name" value="PPR"/>
    <property type="match status" value="5"/>
</dbReference>
<organism evidence="3 4">
    <name type="scientific">Gossypium hirsutum</name>
    <name type="common">Upland cotton</name>
    <name type="synonym">Gossypium mexicanum</name>
    <dbReference type="NCBI Taxonomy" id="3635"/>
    <lineage>
        <taxon>Eukaryota</taxon>
        <taxon>Viridiplantae</taxon>
        <taxon>Streptophyta</taxon>
        <taxon>Embryophyta</taxon>
        <taxon>Tracheophyta</taxon>
        <taxon>Spermatophyta</taxon>
        <taxon>Magnoliopsida</taxon>
        <taxon>eudicotyledons</taxon>
        <taxon>Gunneridae</taxon>
        <taxon>Pentapetalae</taxon>
        <taxon>rosids</taxon>
        <taxon>malvids</taxon>
        <taxon>Malvales</taxon>
        <taxon>Malvaceae</taxon>
        <taxon>Malvoideae</taxon>
        <taxon>Gossypium</taxon>
    </lineage>
</organism>
<dbReference type="AlphaFoldDB" id="A0A1U8NCK6"/>
<dbReference type="GO" id="GO:0003723">
    <property type="term" value="F:RNA binding"/>
    <property type="evidence" value="ECO:0007669"/>
    <property type="project" value="InterPro"/>
</dbReference>
<gene>
    <name evidence="4" type="primary">LOC107946013</name>
</gene>
<dbReference type="Pfam" id="PF13041">
    <property type="entry name" value="PPR_2"/>
    <property type="match status" value="1"/>
</dbReference>
<evidence type="ECO:0000256" key="2">
    <source>
        <dbReference type="PROSITE-ProRule" id="PRU00708"/>
    </source>
</evidence>
<protein>
    <submittedName>
        <fullName evidence="4">Pentatricopeptide repeat-containing protein At1g53600, mitochondrial isoform X1</fullName>
    </submittedName>
</protein>
<name>A0A1U8NCK6_GOSHI</name>
<dbReference type="KEGG" id="ghi:107946013"/>
<evidence type="ECO:0000313" key="3">
    <source>
        <dbReference type="Proteomes" id="UP000818029"/>
    </source>
</evidence>
<dbReference type="GeneID" id="107946013"/>
<reference evidence="4" key="2">
    <citation type="submission" date="2025-08" db="UniProtKB">
        <authorList>
            <consortium name="RefSeq"/>
        </authorList>
    </citation>
    <scope>IDENTIFICATION</scope>
</reference>
<evidence type="ECO:0000313" key="4">
    <source>
        <dbReference type="RefSeq" id="XP_016735683.2"/>
    </source>
</evidence>
<keyword evidence="1" id="KW-0677">Repeat</keyword>
<dbReference type="PANTHER" id="PTHR47926">
    <property type="entry name" value="PENTATRICOPEPTIDE REPEAT-CONTAINING PROTEIN"/>
    <property type="match status" value="1"/>
</dbReference>
<accession>A0A1U8NCK6</accession>
<dbReference type="PROSITE" id="PS51375">
    <property type="entry name" value="PPR"/>
    <property type="match status" value="3"/>
</dbReference>
<dbReference type="GO" id="GO:0009451">
    <property type="term" value="P:RNA modification"/>
    <property type="evidence" value="ECO:0000318"/>
    <property type="project" value="GO_Central"/>
</dbReference>
<dbReference type="InterPro" id="IPR002885">
    <property type="entry name" value="PPR_rpt"/>
</dbReference>
<reference evidence="3" key="1">
    <citation type="journal article" date="2020" name="Nat. Genet.">
        <title>Genomic diversifications of five Gossypium allopolyploid species and their impact on cotton improvement.</title>
        <authorList>
            <person name="Chen Z.J."/>
            <person name="Sreedasyam A."/>
            <person name="Ando A."/>
            <person name="Song Q."/>
            <person name="De Santiago L.M."/>
            <person name="Hulse-Kemp A.M."/>
            <person name="Ding M."/>
            <person name="Ye W."/>
            <person name="Kirkbride R.C."/>
            <person name="Jenkins J."/>
            <person name="Plott C."/>
            <person name="Lovell J."/>
            <person name="Lin Y.M."/>
            <person name="Vaughn R."/>
            <person name="Liu B."/>
            <person name="Simpson S."/>
            <person name="Scheffler B.E."/>
            <person name="Wen L."/>
            <person name="Saski C.A."/>
            <person name="Grover C.E."/>
            <person name="Hu G."/>
            <person name="Conover J.L."/>
            <person name="Carlson J.W."/>
            <person name="Shu S."/>
            <person name="Boston L.B."/>
            <person name="Williams M."/>
            <person name="Peterson D.G."/>
            <person name="McGee K."/>
            <person name="Jones D.C."/>
            <person name="Wendel J.F."/>
            <person name="Stelly D.M."/>
            <person name="Grimwood J."/>
            <person name="Schmutz J."/>
        </authorList>
    </citation>
    <scope>NUCLEOTIDE SEQUENCE [LARGE SCALE GENOMIC DNA]</scope>
    <source>
        <strain evidence="3">cv. TM-1</strain>
    </source>
</reference>